<accession>A0A382LCU1</accession>
<dbReference type="EMBL" id="UINC01086296">
    <property type="protein sequence ID" value="SVC34628.1"/>
    <property type="molecule type" value="Genomic_DNA"/>
</dbReference>
<dbReference type="AlphaFoldDB" id="A0A382LCU1"/>
<reference evidence="1" key="1">
    <citation type="submission" date="2018-05" db="EMBL/GenBank/DDBJ databases">
        <authorList>
            <person name="Lanie J.A."/>
            <person name="Ng W.-L."/>
            <person name="Kazmierczak K.M."/>
            <person name="Andrzejewski T.M."/>
            <person name="Davidsen T.M."/>
            <person name="Wayne K.J."/>
            <person name="Tettelin H."/>
            <person name="Glass J.I."/>
            <person name="Rusch D."/>
            <person name="Podicherti R."/>
            <person name="Tsui H.-C.T."/>
            <person name="Winkler M.E."/>
        </authorList>
    </citation>
    <scope>NUCLEOTIDE SEQUENCE</scope>
</reference>
<organism evidence="1">
    <name type="scientific">marine metagenome</name>
    <dbReference type="NCBI Taxonomy" id="408172"/>
    <lineage>
        <taxon>unclassified sequences</taxon>
        <taxon>metagenomes</taxon>
        <taxon>ecological metagenomes</taxon>
    </lineage>
</organism>
<evidence type="ECO:0000313" key="1">
    <source>
        <dbReference type="EMBL" id="SVC34628.1"/>
    </source>
</evidence>
<sequence>MEPDAFDDNDVETLETLADQWRWQLKTFNSTGSSVTNPEAW</sequence>
<name>A0A382LCU1_9ZZZZ</name>
<feature type="non-terminal residue" evidence="1">
    <location>
        <position position="41"/>
    </location>
</feature>
<gene>
    <name evidence="1" type="ORF">METZ01_LOCUS287482</name>
</gene>
<proteinExistence type="predicted"/>
<protein>
    <submittedName>
        <fullName evidence="1">Uncharacterized protein</fullName>
    </submittedName>
</protein>